<dbReference type="RefSeq" id="WP_012868716.1">
    <property type="nucleotide sequence ID" value="NC_013521.1"/>
</dbReference>
<dbReference type="HOGENOM" id="CLU_155838_0_0_11"/>
<gene>
    <name evidence="1" type="ordered locus">Sked_37650</name>
</gene>
<dbReference type="KEGG" id="ske:Sked_37650"/>
<name>D1BGD1_SANKS</name>
<proteinExistence type="predicted"/>
<dbReference type="AlphaFoldDB" id="D1BGD1"/>
<dbReference type="STRING" id="446469.Sked_37650"/>
<dbReference type="EMBL" id="CP001819">
    <property type="protein sequence ID" value="ACZ23648.1"/>
    <property type="molecule type" value="Genomic_DNA"/>
</dbReference>
<evidence type="ECO:0000313" key="1">
    <source>
        <dbReference type="EMBL" id="ACZ23648.1"/>
    </source>
</evidence>
<dbReference type="OrthoDB" id="4375644at2"/>
<dbReference type="eggNOG" id="ENOG5032Y0I">
    <property type="taxonomic scope" value="Bacteria"/>
</dbReference>
<keyword evidence="2" id="KW-1185">Reference proteome</keyword>
<reference evidence="1 2" key="1">
    <citation type="journal article" date="2009" name="Stand. Genomic Sci.">
        <title>Complete genome sequence of Sanguibacter keddieii type strain (ST-74).</title>
        <authorList>
            <person name="Ivanova N."/>
            <person name="Sikorski J."/>
            <person name="Sims D."/>
            <person name="Brettin T."/>
            <person name="Detter J.C."/>
            <person name="Han C."/>
            <person name="Lapidus A."/>
            <person name="Copeland A."/>
            <person name="Glavina Del Rio T."/>
            <person name="Nolan M."/>
            <person name="Chen F."/>
            <person name="Lucas S."/>
            <person name="Tice H."/>
            <person name="Cheng J.F."/>
            <person name="Bruce D."/>
            <person name="Goodwin L."/>
            <person name="Pitluck S."/>
            <person name="Pati A."/>
            <person name="Mavromatis K."/>
            <person name="Chen A."/>
            <person name="Palaniappan K."/>
            <person name="D'haeseleer P."/>
            <person name="Chain P."/>
            <person name="Bristow J."/>
            <person name="Eisen J.A."/>
            <person name="Markowitz V."/>
            <person name="Hugenholtz P."/>
            <person name="Goker M."/>
            <person name="Pukall R."/>
            <person name="Klenk H.P."/>
            <person name="Kyrpides N.C."/>
        </authorList>
    </citation>
    <scope>NUCLEOTIDE SEQUENCE [LARGE SCALE GENOMIC DNA]</scope>
    <source>
        <strain evidence="2">ATCC 51767 / DSM 10542 / NCFB 3025 / ST-74</strain>
    </source>
</reference>
<accession>D1BGD1</accession>
<evidence type="ECO:0000313" key="2">
    <source>
        <dbReference type="Proteomes" id="UP000000322"/>
    </source>
</evidence>
<organism evidence="1 2">
    <name type="scientific">Sanguibacter keddieii (strain ATCC 51767 / DSM 10542 / NCFB 3025 / ST-74)</name>
    <dbReference type="NCBI Taxonomy" id="446469"/>
    <lineage>
        <taxon>Bacteria</taxon>
        <taxon>Bacillati</taxon>
        <taxon>Actinomycetota</taxon>
        <taxon>Actinomycetes</taxon>
        <taxon>Micrococcales</taxon>
        <taxon>Sanguibacteraceae</taxon>
        <taxon>Sanguibacter</taxon>
    </lineage>
</organism>
<protein>
    <submittedName>
        <fullName evidence="1">Uncharacterized protein</fullName>
    </submittedName>
</protein>
<dbReference type="Proteomes" id="UP000000322">
    <property type="component" value="Chromosome"/>
</dbReference>
<sequence>MAPRDTVATAAEVAGRSSKAEQFRVAAEIVRDLGDGDDSLDDAFVTLCVHSGIAAADVILMRKTGRYSKGASHADAVDALAKVSRELSRALATLLSMKTKAGYSANPVQARQLTSAERAMNALLAGMRG</sequence>